<dbReference type="PANTHER" id="PTHR30273:SF2">
    <property type="entry name" value="PROTEIN FECR"/>
    <property type="match status" value="1"/>
</dbReference>
<dbReference type="PIRSF" id="PIRSF018266">
    <property type="entry name" value="FecR"/>
    <property type="match status" value="1"/>
</dbReference>
<proteinExistence type="predicted"/>
<dbReference type="Pfam" id="PF04773">
    <property type="entry name" value="FecR"/>
    <property type="match status" value="1"/>
</dbReference>
<organism evidence="4 5">
    <name type="scientific">Imperialibacter roseus</name>
    <dbReference type="NCBI Taxonomy" id="1324217"/>
    <lineage>
        <taxon>Bacteria</taxon>
        <taxon>Pseudomonadati</taxon>
        <taxon>Bacteroidota</taxon>
        <taxon>Cytophagia</taxon>
        <taxon>Cytophagales</taxon>
        <taxon>Flammeovirgaceae</taxon>
        <taxon>Imperialibacter</taxon>
    </lineage>
</organism>
<evidence type="ECO:0000256" key="1">
    <source>
        <dbReference type="SAM" id="Phobius"/>
    </source>
</evidence>
<keyword evidence="5" id="KW-1185">Reference proteome</keyword>
<dbReference type="Pfam" id="PF16344">
    <property type="entry name" value="FecR_C"/>
    <property type="match status" value="1"/>
</dbReference>
<evidence type="ECO:0000259" key="3">
    <source>
        <dbReference type="Pfam" id="PF16344"/>
    </source>
</evidence>
<dbReference type="InterPro" id="IPR012373">
    <property type="entry name" value="Ferrdict_sens_TM"/>
</dbReference>
<keyword evidence="1" id="KW-1133">Transmembrane helix</keyword>
<evidence type="ECO:0000313" key="4">
    <source>
        <dbReference type="EMBL" id="WOK07481.1"/>
    </source>
</evidence>
<dbReference type="InterPro" id="IPR032508">
    <property type="entry name" value="FecR_C"/>
</dbReference>
<dbReference type="PANTHER" id="PTHR30273">
    <property type="entry name" value="PERIPLASMIC SIGNAL SENSOR AND SIGMA FACTOR ACTIVATOR FECR-RELATED"/>
    <property type="match status" value="1"/>
</dbReference>
<dbReference type="EMBL" id="CP136051">
    <property type="protein sequence ID" value="WOK07481.1"/>
    <property type="molecule type" value="Genomic_DNA"/>
</dbReference>
<gene>
    <name evidence="4" type="ORF">RT717_02450</name>
</gene>
<dbReference type="InterPro" id="IPR006860">
    <property type="entry name" value="FecR"/>
</dbReference>
<feature type="transmembrane region" description="Helical" evidence="1">
    <location>
        <begin position="76"/>
        <end position="95"/>
    </location>
</feature>
<sequence>MDEEDLVKKWLAETLSESERLSFEKTETYRKLQRTEGFLQRMKAPDYDVEAEEKRLPIAPRQVGVVAMWQRNFLKVAASLLLVLSAALVIGYLLLRDETVRVLAATKTTTYLPDSSEVALNKASSLTYSKSGWNKARVVELSGEGFFKVSHGSRFDVKTSSGTVTVVGTQFNVKSRTGYFEVQCYEGTVKVRSKGTEQILEKGQGWRLIGGLSAALELGADDSPGWLGNESRFESVPYSQVVEEFERQYGVKVKLVRVDANQMFTGSFTHDNINLALKSITLPLNIKFDREENLVRLSGDQ</sequence>
<name>A0ABZ0ISC3_9BACT</name>
<dbReference type="Proteomes" id="UP001302349">
    <property type="component" value="Chromosome"/>
</dbReference>
<dbReference type="Gene3D" id="2.60.120.1440">
    <property type="match status" value="1"/>
</dbReference>
<feature type="domain" description="Protein FecR C-terminal" evidence="3">
    <location>
        <begin position="232"/>
        <end position="294"/>
    </location>
</feature>
<keyword evidence="1" id="KW-0812">Transmembrane</keyword>
<dbReference type="RefSeq" id="WP_317490159.1">
    <property type="nucleotide sequence ID" value="NZ_CP136051.1"/>
</dbReference>
<reference evidence="4 5" key="1">
    <citation type="journal article" date="2023" name="Microbiol. Resour. Announc.">
        <title>Complete Genome Sequence of Imperialibacter roseus strain P4T.</title>
        <authorList>
            <person name="Tizabi D.R."/>
            <person name="Bachvaroff T."/>
            <person name="Hill R.T."/>
        </authorList>
    </citation>
    <scope>NUCLEOTIDE SEQUENCE [LARGE SCALE GENOMIC DNA]</scope>
    <source>
        <strain evidence="4 5">P4T</strain>
    </source>
</reference>
<evidence type="ECO:0000313" key="5">
    <source>
        <dbReference type="Proteomes" id="UP001302349"/>
    </source>
</evidence>
<evidence type="ECO:0000259" key="2">
    <source>
        <dbReference type="Pfam" id="PF04773"/>
    </source>
</evidence>
<keyword evidence="1" id="KW-0472">Membrane</keyword>
<feature type="domain" description="FecR protein" evidence="2">
    <location>
        <begin position="100"/>
        <end position="190"/>
    </location>
</feature>
<protein>
    <submittedName>
        <fullName evidence="4">FecR domain-containing protein</fullName>
    </submittedName>
</protein>
<dbReference type="Gene3D" id="3.55.50.30">
    <property type="match status" value="1"/>
</dbReference>
<accession>A0ABZ0ISC3</accession>